<reference evidence="2" key="1">
    <citation type="submission" date="2019-08" db="EMBL/GenBank/DDBJ databases">
        <authorList>
            <person name="Kucharzyk K."/>
            <person name="Murdoch R.W."/>
            <person name="Higgins S."/>
            <person name="Loffler F."/>
        </authorList>
    </citation>
    <scope>NUCLEOTIDE SEQUENCE</scope>
</reference>
<evidence type="ECO:0000256" key="1">
    <source>
        <dbReference type="SAM" id="MobiDB-lite"/>
    </source>
</evidence>
<feature type="compositionally biased region" description="Basic and acidic residues" evidence="1">
    <location>
        <begin position="7"/>
        <end position="25"/>
    </location>
</feature>
<accession>A0A644YJF1</accession>
<sequence length="86" mass="9256">MVSPLEHLGDKGKHDTGNVTCRRDVSQGNIPSPEGNGHQVDKGITEEAVCHPVVQLLAVHVFPAKLLFCLTEVFCLGHGALQFTPL</sequence>
<organism evidence="2">
    <name type="scientific">bioreactor metagenome</name>
    <dbReference type="NCBI Taxonomy" id="1076179"/>
    <lineage>
        <taxon>unclassified sequences</taxon>
        <taxon>metagenomes</taxon>
        <taxon>ecological metagenomes</taxon>
    </lineage>
</organism>
<comment type="caution">
    <text evidence="2">The sequence shown here is derived from an EMBL/GenBank/DDBJ whole genome shotgun (WGS) entry which is preliminary data.</text>
</comment>
<name>A0A644YJF1_9ZZZZ</name>
<evidence type="ECO:0000313" key="2">
    <source>
        <dbReference type="EMBL" id="MPM28705.1"/>
    </source>
</evidence>
<dbReference type="EMBL" id="VSSQ01005325">
    <property type="protein sequence ID" value="MPM28705.1"/>
    <property type="molecule type" value="Genomic_DNA"/>
</dbReference>
<feature type="region of interest" description="Disordered" evidence="1">
    <location>
        <begin position="1"/>
        <end position="38"/>
    </location>
</feature>
<protein>
    <submittedName>
        <fullName evidence="2">Uncharacterized protein</fullName>
    </submittedName>
</protein>
<dbReference type="AlphaFoldDB" id="A0A644YJF1"/>
<gene>
    <name evidence="2" type="ORF">SDC9_75233</name>
</gene>
<proteinExistence type="predicted"/>